<keyword evidence="4 9" id="KW-0067">ATP-binding</keyword>
<gene>
    <name evidence="12" type="ORF">A4R26_28890</name>
</gene>
<evidence type="ECO:0000256" key="1">
    <source>
        <dbReference type="ARBA" id="ARBA00022741"/>
    </source>
</evidence>
<evidence type="ECO:0000256" key="3">
    <source>
        <dbReference type="ARBA" id="ARBA00022806"/>
    </source>
</evidence>
<evidence type="ECO:0000313" key="12">
    <source>
        <dbReference type="EMBL" id="OQP51921.1"/>
    </source>
</evidence>
<feature type="coiled-coil region" evidence="10">
    <location>
        <begin position="366"/>
        <end position="393"/>
    </location>
</feature>
<protein>
    <recommendedName>
        <fullName evidence="7">DNA 3'-5' helicase</fullName>
        <ecNumber evidence="7">5.6.2.4</ecNumber>
    </recommendedName>
</protein>
<name>A0A1V9F0L6_9BACT</name>
<keyword evidence="1 9" id="KW-0547">Nucleotide-binding</keyword>
<dbReference type="GO" id="GO:0000725">
    <property type="term" value="P:recombinational repair"/>
    <property type="evidence" value="ECO:0007669"/>
    <property type="project" value="TreeGrafter"/>
</dbReference>
<dbReference type="GO" id="GO:0016887">
    <property type="term" value="F:ATP hydrolysis activity"/>
    <property type="evidence" value="ECO:0007669"/>
    <property type="project" value="RHEA"/>
</dbReference>
<dbReference type="PANTHER" id="PTHR11070">
    <property type="entry name" value="UVRD / RECB / PCRA DNA HELICASE FAMILY MEMBER"/>
    <property type="match status" value="1"/>
</dbReference>
<evidence type="ECO:0000256" key="10">
    <source>
        <dbReference type="SAM" id="Coils"/>
    </source>
</evidence>
<keyword evidence="10" id="KW-0175">Coiled coil</keyword>
<dbReference type="InterPro" id="IPR000212">
    <property type="entry name" value="DNA_helicase_UvrD/REP"/>
</dbReference>
<keyword evidence="13" id="KW-1185">Reference proteome</keyword>
<sequence>MTAAGKTSAQVGKQALTKQQTAIINSGGDLRINAVAGSGKTTTIIAYAASRSANARILYLAFNKSVKLEAARKFEACGLTNTKVETAHSLAYKHIVFKHNYKIKAQGYRNSEICQVLGIRGNGEKHAEFVVANHIAKFAAYFCNSDKARVQDLNYLDTIVDVNARAFVNSYYKFIEDGTRLFLAKMDKGEIEITHDFYLKKFQLSNPILPYDYILFDEAQDASAAMLDVFKKQKATKIIVGDTHQQIYGWRHAVNSLDKVDFNTLHLSTSFRFTQDIANLATNILSWKNHLFECNPVAISGIGDGKKEASKATIARTNLGLLLNAINYITDNKVKHIYFEGNISSYTYADDGTSLYDVLSLYNNNRDRIRDQLVGAMKDMEELEEYVEKTEDHQLATMIEIVREYGNEIHGILKSLKELQTTDEERGRAEMIFSTVHRAKGMEYDVVHLVNDFLSESKLKELKEKQKTDKTAIADNARLNEEINLLYVAVTRTKNKLHIPENLLPKDFPASPYIIKVKAREASFDYNSYFAEKAAKTKTTPAKKKTVATGAKEKSYTVWNKREVNKDAYKPWTDELDEELKMHYDNGTSIGKIAAHLGRTKGAVISRLKKLSYYLDE</sequence>
<dbReference type="EMBL" id="LWBP01000215">
    <property type="protein sequence ID" value="OQP51921.1"/>
    <property type="molecule type" value="Genomic_DNA"/>
</dbReference>
<keyword evidence="3 9" id="KW-0347">Helicase</keyword>
<feature type="domain" description="UvrD-like helicase ATP-binding" evidence="11">
    <location>
        <begin position="13"/>
        <end position="287"/>
    </location>
</feature>
<feature type="binding site" evidence="9">
    <location>
        <begin position="34"/>
        <end position="41"/>
    </location>
    <ligand>
        <name>ATP</name>
        <dbReference type="ChEBI" id="CHEBI:30616"/>
    </ligand>
</feature>
<dbReference type="GO" id="GO:0043138">
    <property type="term" value="F:3'-5' DNA helicase activity"/>
    <property type="evidence" value="ECO:0007669"/>
    <property type="project" value="UniProtKB-EC"/>
</dbReference>
<comment type="caution">
    <text evidence="12">The sequence shown here is derived from an EMBL/GenBank/DDBJ whole genome shotgun (WGS) entry which is preliminary data.</text>
</comment>
<evidence type="ECO:0000256" key="4">
    <source>
        <dbReference type="ARBA" id="ARBA00022840"/>
    </source>
</evidence>
<dbReference type="InterPro" id="IPR014016">
    <property type="entry name" value="UvrD-like_ATP-bd"/>
</dbReference>
<evidence type="ECO:0000313" key="13">
    <source>
        <dbReference type="Proteomes" id="UP000192276"/>
    </source>
</evidence>
<dbReference type="GO" id="GO:0005524">
    <property type="term" value="F:ATP binding"/>
    <property type="evidence" value="ECO:0007669"/>
    <property type="project" value="UniProtKB-UniRule"/>
</dbReference>
<dbReference type="Proteomes" id="UP000192276">
    <property type="component" value="Unassembled WGS sequence"/>
</dbReference>
<reference evidence="13" key="1">
    <citation type="submission" date="2016-04" db="EMBL/GenBank/DDBJ databases">
        <authorList>
            <person name="Chen L."/>
            <person name="Zhuang W."/>
            <person name="Wang G."/>
        </authorList>
    </citation>
    <scope>NUCLEOTIDE SEQUENCE [LARGE SCALE GENOMIC DNA]</scope>
    <source>
        <strain evidence="13">208</strain>
    </source>
</reference>
<evidence type="ECO:0000256" key="6">
    <source>
        <dbReference type="ARBA" id="ARBA00034617"/>
    </source>
</evidence>
<dbReference type="EC" id="5.6.2.4" evidence="7"/>
<keyword evidence="2 9" id="KW-0378">Hydrolase</keyword>
<evidence type="ECO:0000256" key="2">
    <source>
        <dbReference type="ARBA" id="ARBA00022801"/>
    </source>
</evidence>
<dbReference type="STRING" id="550983.A4R26_28890"/>
<dbReference type="GO" id="GO:0003677">
    <property type="term" value="F:DNA binding"/>
    <property type="evidence" value="ECO:0007669"/>
    <property type="project" value="InterPro"/>
</dbReference>
<dbReference type="RefSeq" id="WP_165760437.1">
    <property type="nucleotide sequence ID" value="NZ_LWBP01000215.1"/>
</dbReference>
<proteinExistence type="predicted"/>
<dbReference type="InterPro" id="IPR014017">
    <property type="entry name" value="DNA_helicase_UvrD-like_C"/>
</dbReference>
<comment type="catalytic activity">
    <reaction evidence="6">
        <text>Couples ATP hydrolysis with the unwinding of duplex DNA by translocating in the 3'-5' direction.</text>
        <dbReference type="EC" id="5.6.2.4"/>
    </reaction>
</comment>
<evidence type="ECO:0000256" key="5">
    <source>
        <dbReference type="ARBA" id="ARBA00023235"/>
    </source>
</evidence>
<dbReference type="PANTHER" id="PTHR11070:SF30">
    <property type="entry name" value="F-BOX DNA HELICASE 1"/>
    <property type="match status" value="1"/>
</dbReference>
<dbReference type="Pfam" id="PF13361">
    <property type="entry name" value="UvrD_C"/>
    <property type="match status" value="1"/>
</dbReference>
<dbReference type="Pfam" id="PF00580">
    <property type="entry name" value="UvrD-helicase"/>
    <property type="match status" value="1"/>
</dbReference>
<evidence type="ECO:0000259" key="11">
    <source>
        <dbReference type="PROSITE" id="PS51198"/>
    </source>
</evidence>
<keyword evidence="5" id="KW-0413">Isomerase</keyword>
<dbReference type="InterPro" id="IPR027417">
    <property type="entry name" value="P-loop_NTPase"/>
</dbReference>
<dbReference type="Gene3D" id="1.10.10.60">
    <property type="entry name" value="Homeodomain-like"/>
    <property type="match status" value="1"/>
</dbReference>
<accession>A0A1V9F0L6</accession>
<evidence type="ECO:0000256" key="8">
    <source>
        <dbReference type="ARBA" id="ARBA00048988"/>
    </source>
</evidence>
<organism evidence="12 13">
    <name type="scientific">Niastella populi</name>
    <dbReference type="NCBI Taxonomy" id="550983"/>
    <lineage>
        <taxon>Bacteria</taxon>
        <taxon>Pseudomonadati</taxon>
        <taxon>Bacteroidota</taxon>
        <taxon>Chitinophagia</taxon>
        <taxon>Chitinophagales</taxon>
        <taxon>Chitinophagaceae</taxon>
        <taxon>Niastella</taxon>
    </lineage>
</organism>
<dbReference type="PROSITE" id="PS51198">
    <property type="entry name" value="UVRD_HELICASE_ATP_BIND"/>
    <property type="match status" value="1"/>
</dbReference>
<evidence type="ECO:0000256" key="9">
    <source>
        <dbReference type="PROSITE-ProRule" id="PRU00560"/>
    </source>
</evidence>
<dbReference type="AlphaFoldDB" id="A0A1V9F0L6"/>
<evidence type="ECO:0000256" key="7">
    <source>
        <dbReference type="ARBA" id="ARBA00034808"/>
    </source>
</evidence>
<dbReference type="Gene3D" id="3.40.50.300">
    <property type="entry name" value="P-loop containing nucleotide triphosphate hydrolases"/>
    <property type="match status" value="2"/>
</dbReference>
<comment type="catalytic activity">
    <reaction evidence="8">
        <text>ATP + H2O = ADP + phosphate + H(+)</text>
        <dbReference type="Rhea" id="RHEA:13065"/>
        <dbReference type="ChEBI" id="CHEBI:15377"/>
        <dbReference type="ChEBI" id="CHEBI:15378"/>
        <dbReference type="ChEBI" id="CHEBI:30616"/>
        <dbReference type="ChEBI" id="CHEBI:43474"/>
        <dbReference type="ChEBI" id="CHEBI:456216"/>
        <dbReference type="EC" id="5.6.2.4"/>
    </reaction>
</comment>
<dbReference type="SUPFAM" id="SSF52540">
    <property type="entry name" value="P-loop containing nucleoside triphosphate hydrolases"/>
    <property type="match status" value="1"/>
</dbReference>